<dbReference type="AlphaFoldDB" id="A0A1I8FAF1"/>
<dbReference type="Proteomes" id="UP000095280">
    <property type="component" value="Unplaced"/>
</dbReference>
<accession>A0A1I8FAF1</accession>
<evidence type="ECO:0000313" key="2">
    <source>
        <dbReference type="WBParaSite" id="maker-unitig_25352-snap-gene-0.1-mRNA-1"/>
    </source>
</evidence>
<name>A0A1I8FAF1_9PLAT</name>
<evidence type="ECO:0000313" key="1">
    <source>
        <dbReference type="Proteomes" id="UP000095280"/>
    </source>
</evidence>
<organism evidence="1 2">
    <name type="scientific">Macrostomum lignano</name>
    <dbReference type="NCBI Taxonomy" id="282301"/>
    <lineage>
        <taxon>Eukaryota</taxon>
        <taxon>Metazoa</taxon>
        <taxon>Spiralia</taxon>
        <taxon>Lophotrochozoa</taxon>
        <taxon>Platyhelminthes</taxon>
        <taxon>Rhabditophora</taxon>
        <taxon>Macrostomorpha</taxon>
        <taxon>Macrostomida</taxon>
        <taxon>Macrostomidae</taxon>
        <taxon>Macrostomum</taxon>
    </lineage>
</organism>
<dbReference type="WBParaSite" id="maker-unitig_25352-snap-gene-0.1-mRNA-1">
    <property type="protein sequence ID" value="maker-unitig_25352-snap-gene-0.1-mRNA-1"/>
    <property type="gene ID" value="maker-unitig_25352-snap-gene-0.1"/>
</dbReference>
<keyword evidence="1" id="KW-1185">Reference proteome</keyword>
<reference evidence="2" key="1">
    <citation type="submission" date="2016-11" db="UniProtKB">
        <authorList>
            <consortium name="WormBaseParasite"/>
        </authorList>
    </citation>
    <scope>IDENTIFICATION</scope>
</reference>
<sequence length="219" mass="24391">TEEPPRRLVRRLFLFSQPYDIYTWLGVLGATATTAKQCQLRPVCTSFVLRLLVFVPAARGRVDCRISRQLEFWWGRFGLFSLVVLINYAARLGAQPGSEAIQICNAHLSAYFQNYEVAFAIPQLSELRDLVSGEISLLHGEPKGQTTDCRTSDHVDHGSCSGGAAGAGAKKRRLTLAKLSGHISGEFSWCTAAVLAALMERLLVTVLYRYRELRSQKQE</sequence>
<protein>
    <submittedName>
        <fullName evidence="2">ABC transmembrane type-1 domain-containing protein</fullName>
    </submittedName>
</protein>
<proteinExistence type="predicted"/>